<keyword evidence="11 18" id="KW-0479">Metal-binding</keyword>
<evidence type="ECO:0000256" key="8">
    <source>
        <dbReference type="ARBA" id="ARBA00022532"/>
    </source>
</evidence>
<dbReference type="CDD" id="cd03494">
    <property type="entry name" value="SQR_TypeC_SdhD"/>
    <property type="match status" value="1"/>
</dbReference>
<dbReference type="Pfam" id="PF01127">
    <property type="entry name" value="Sdh_cyt"/>
    <property type="match status" value="1"/>
</dbReference>
<keyword evidence="8 16" id="KW-0816">Tricarboxylic acid cycle</keyword>
<keyword evidence="5 16" id="KW-0813">Transport</keyword>
<evidence type="ECO:0000256" key="17">
    <source>
        <dbReference type="PIRSR" id="PIRSR000169-1"/>
    </source>
</evidence>
<dbReference type="GO" id="GO:0005886">
    <property type="term" value="C:plasma membrane"/>
    <property type="evidence" value="ECO:0007669"/>
    <property type="project" value="UniProtKB-SubCell"/>
</dbReference>
<dbReference type="GO" id="GO:0046872">
    <property type="term" value="F:metal ion binding"/>
    <property type="evidence" value="ECO:0007669"/>
    <property type="project" value="UniProtKB-KW"/>
</dbReference>
<feature type="transmembrane region" description="Helical" evidence="19">
    <location>
        <begin position="92"/>
        <end position="113"/>
    </location>
</feature>
<evidence type="ECO:0000256" key="13">
    <source>
        <dbReference type="ARBA" id="ARBA00022989"/>
    </source>
</evidence>
<keyword evidence="12 16" id="KW-0249">Electron transport</keyword>
<comment type="subcellular location">
    <subcellularLocation>
        <location evidence="2 16">Cell inner membrane</location>
        <topology evidence="2 16">Multi-pass membrane protein</topology>
    </subcellularLocation>
</comment>
<accession>A0A128EU41</accession>
<evidence type="ECO:0000256" key="14">
    <source>
        <dbReference type="ARBA" id="ARBA00023004"/>
    </source>
</evidence>
<dbReference type="NCBIfam" id="TIGR02968">
    <property type="entry name" value="succ_dehyd_anc"/>
    <property type="match status" value="1"/>
</dbReference>
<comment type="function">
    <text evidence="1 16">Membrane-anchoring subunit of succinate dehydrogenase (SDH).</text>
</comment>
<dbReference type="InterPro" id="IPR014312">
    <property type="entry name" value="Succ_DH_anchor"/>
</dbReference>
<dbReference type="RefSeq" id="WP_062704903.1">
    <property type="nucleotide sequence ID" value="NZ_CAWRCI010000001.1"/>
</dbReference>
<dbReference type="Proteomes" id="UP000073601">
    <property type="component" value="Unassembled WGS sequence"/>
</dbReference>
<keyword evidence="21" id="KW-1185">Reference proteome</keyword>
<name>A0A128EU41_9GAMM</name>
<keyword evidence="9 18" id="KW-0349">Heme</keyword>
<sequence>MVGHVSSFGRNGVHDWILLRATAIIMTLYTLYMVGFFAFGPELTYQSWVEFWGQTSNKVFTMLALVCVLIHAWIGMWQVLTDYIKPTVLRMFMQFGIVALLFIYLLTGFFVLWGV</sequence>
<evidence type="ECO:0000313" key="20">
    <source>
        <dbReference type="EMBL" id="CZF77551.1"/>
    </source>
</evidence>
<organism evidence="20 21">
    <name type="scientific">Grimontia marina</name>
    <dbReference type="NCBI Taxonomy" id="646534"/>
    <lineage>
        <taxon>Bacteria</taxon>
        <taxon>Pseudomonadati</taxon>
        <taxon>Pseudomonadota</taxon>
        <taxon>Gammaproteobacteria</taxon>
        <taxon>Vibrionales</taxon>
        <taxon>Vibrionaceae</taxon>
        <taxon>Grimontia</taxon>
    </lineage>
</organism>
<evidence type="ECO:0000256" key="16">
    <source>
        <dbReference type="PIRNR" id="PIRNR000169"/>
    </source>
</evidence>
<evidence type="ECO:0000256" key="10">
    <source>
        <dbReference type="ARBA" id="ARBA00022692"/>
    </source>
</evidence>
<dbReference type="GO" id="GO:0017004">
    <property type="term" value="P:cytochrome complex assembly"/>
    <property type="evidence" value="ECO:0007669"/>
    <property type="project" value="TreeGrafter"/>
</dbReference>
<comment type="pathway">
    <text evidence="3 16">Carbohydrate metabolism; tricarboxylic acid cycle.</text>
</comment>
<dbReference type="UniPathway" id="UPA00223"/>
<evidence type="ECO:0000256" key="5">
    <source>
        <dbReference type="ARBA" id="ARBA00022448"/>
    </source>
</evidence>
<feature type="binding site" description="axial binding residue" evidence="18">
    <location>
        <position position="71"/>
    </location>
    <ligand>
        <name>heme</name>
        <dbReference type="ChEBI" id="CHEBI:30413"/>
        <note>ligand shared with second transmembrane subunit</note>
    </ligand>
    <ligandPart>
        <name>Fe</name>
        <dbReference type="ChEBI" id="CHEBI:18248"/>
    </ligandPart>
</feature>
<feature type="transmembrane region" description="Helical" evidence="19">
    <location>
        <begin position="17"/>
        <end position="39"/>
    </location>
</feature>
<dbReference type="InterPro" id="IPR000701">
    <property type="entry name" value="SuccDH_FuR_B_TM-su"/>
</dbReference>
<evidence type="ECO:0000256" key="7">
    <source>
        <dbReference type="ARBA" id="ARBA00022519"/>
    </source>
</evidence>
<dbReference type="Gene3D" id="1.20.1300.10">
    <property type="entry name" value="Fumarate reductase/succinate dehydrogenase, transmembrane subunit"/>
    <property type="match status" value="1"/>
</dbReference>
<evidence type="ECO:0000256" key="19">
    <source>
        <dbReference type="SAM" id="Phobius"/>
    </source>
</evidence>
<keyword evidence="14 18" id="KW-0408">Iron</keyword>
<keyword evidence="7 16" id="KW-0997">Cell inner membrane</keyword>
<feature type="transmembrane region" description="Helical" evidence="19">
    <location>
        <begin position="59"/>
        <end position="80"/>
    </location>
</feature>
<evidence type="ECO:0000256" key="11">
    <source>
        <dbReference type="ARBA" id="ARBA00022723"/>
    </source>
</evidence>
<dbReference type="OrthoDB" id="5612767at2"/>
<dbReference type="GO" id="GO:0020037">
    <property type="term" value="F:heme binding"/>
    <property type="evidence" value="ECO:0007669"/>
    <property type="project" value="InterPro"/>
</dbReference>
<comment type="cofactor">
    <cofactor evidence="18">
        <name>heme</name>
        <dbReference type="ChEBI" id="CHEBI:30413"/>
    </cofactor>
    <text evidence="18">The heme is bound between the two transmembrane subunits.</text>
</comment>
<dbReference type="AlphaFoldDB" id="A0A128EU41"/>
<evidence type="ECO:0000256" key="15">
    <source>
        <dbReference type="ARBA" id="ARBA00023136"/>
    </source>
</evidence>
<evidence type="ECO:0000256" key="1">
    <source>
        <dbReference type="ARBA" id="ARBA00004050"/>
    </source>
</evidence>
<proteinExistence type="predicted"/>
<keyword evidence="13 19" id="KW-1133">Transmembrane helix</keyword>
<evidence type="ECO:0000256" key="4">
    <source>
        <dbReference type="ARBA" id="ARBA00019425"/>
    </source>
</evidence>
<dbReference type="GO" id="GO:0006099">
    <property type="term" value="P:tricarboxylic acid cycle"/>
    <property type="evidence" value="ECO:0007669"/>
    <property type="project" value="UniProtKB-UniRule"/>
</dbReference>
<protein>
    <recommendedName>
        <fullName evidence="4 16">Succinate dehydrogenase hydrophobic membrane anchor subunit</fullName>
    </recommendedName>
</protein>
<dbReference type="PANTHER" id="PTHR38689">
    <property type="entry name" value="SUCCINATE DEHYDROGENASE HYDROPHOBIC MEMBRANE ANCHOR SUBUNIT"/>
    <property type="match status" value="1"/>
</dbReference>
<dbReference type="PIRSF" id="PIRSF000169">
    <property type="entry name" value="SDH_D"/>
    <property type="match status" value="1"/>
</dbReference>
<evidence type="ECO:0000256" key="6">
    <source>
        <dbReference type="ARBA" id="ARBA00022475"/>
    </source>
</evidence>
<evidence type="ECO:0000256" key="2">
    <source>
        <dbReference type="ARBA" id="ARBA00004429"/>
    </source>
</evidence>
<evidence type="ECO:0000256" key="12">
    <source>
        <dbReference type="ARBA" id="ARBA00022982"/>
    </source>
</evidence>
<keyword evidence="15 16" id="KW-0472">Membrane</keyword>
<dbReference type="EMBL" id="FIZY01000001">
    <property type="protein sequence ID" value="CZF77551.1"/>
    <property type="molecule type" value="Genomic_DNA"/>
</dbReference>
<evidence type="ECO:0000313" key="21">
    <source>
        <dbReference type="Proteomes" id="UP000073601"/>
    </source>
</evidence>
<keyword evidence="10 19" id="KW-0812">Transmembrane</keyword>
<keyword evidence="6 16" id="KW-1003">Cell membrane</keyword>
<evidence type="ECO:0000256" key="18">
    <source>
        <dbReference type="PIRSR" id="PIRSR000169-2"/>
    </source>
</evidence>
<gene>
    <name evidence="20" type="primary">sdhD</name>
    <name evidence="20" type="ORF">GMA8713_00220</name>
</gene>
<dbReference type="SUPFAM" id="SSF81343">
    <property type="entry name" value="Fumarate reductase respiratory complex transmembrane subunits"/>
    <property type="match status" value="1"/>
</dbReference>
<feature type="binding site" evidence="17">
    <location>
        <position position="83"/>
    </location>
    <ligand>
        <name>a ubiquinone</name>
        <dbReference type="ChEBI" id="CHEBI:16389"/>
    </ligand>
</feature>
<evidence type="ECO:0000256" key="3">
    <source>
        <dbReference type="ARBA" id="ARBA00005163"/>
    </source>
</evidence>
<dbReference type="PANTHER" id="PTHR38689:SF1">
    <property type="entry name" value="SUCCINATE DEHYDROGENASE HYDROPHOBIC MEMBRANE ANCHOR SUBUNIT"/>
    <property type="match status" value="1"/>
</dbReference>
<evidence type="ECO:0000256" key="9">
    <source>
        <dbReference type="ARBA" id="ARBA00022617"/>
    </source>
</evidence>
<dbReference type="InterPro" id="IPR034804">
    <property type="entry name" value="SQR/QFR_C/D"/>
</dbReference>
<dbReference type="GO" id="GO:0009055">
    <property type="term" value="F:electron transfer activity"/>
    <property type="evidence" value="ECO:0007669"/>
    <property type="project" value="TreeGrafter"/>
</dbReference>
<reference evidence="21" key="1">
    <citation type="submission" date="2016-02" db="EMBL/GenBank/DDBJ databases">
        <authorList>
            <person name="Rodrigo-Torres Lidia"/>
            <person name="Arahal R.David."/>
        </authorList>
    </citation>
    <scope>NUCLEOTIDE SEQUENCE [LARGE SCALE GENOMIC DNA]</scope>
    <source>
        <strain evidence="21">CECT 8713</strain>
    </source>
</reference>